<dbReference type="InterPro" id="IPR018744">
    <property type="entry name" value="DUF2293"/>
</dbReference>
<sequence>MAKSEERTIQMAASLPRGYKLLPKGRAAITRRCRSQTLASHRQVYTVLNGKKQIGIAIPSRIHTDILKNAPSPLRSRIAKTTIKSTRKSYKNKTLKSDLTQLHHARSTLQDLYPRFPADKIDTVLLHAFERNSGRVGTAGNLSIGEKVNLAVLAHARHECTGYERLLRERGERSEGVRKEVRKEVWPLVERWARHWRGEGRRPSSTGEGGKGK</sequence>
<protein>
    <recommendedName>
        <fullName evidence="1">DUF2293 domain-containing protein</fullName>
    </recommendedName>
</protein>
<dbReference type="AlphaFoldDB" id="A0A9P4TXF2"/>
<name>A0A9P4TXF2_9PEZI</name>
<proteinExistence type="predicted"/>
<reference evidence="2" key="1">
    <citation type="journal article" date="2020" name="Stud. Mycol.">
        <title>101 Dothideomycetes genomes: a test case for predicting lifestyles and emergence of pathogens.</title>
        <authorList>
            <person name="Haridas S."/>
            <person name="Albert R."/>
            <person name="Binder M."/>
            <person name="Bloem J."/>
            <person name="Labutti K."/>
            <person name="Salamov A."/>
            <person name="Andreopoulos B."/>
            <person name="Baker S."/>
            <person name="Barry K."/>
            <person name="Bills G."/>
            <person name="Bluhm B."/>
            <person name="Cannon C."/>
            <person name="Castanera R."/>
            <person name="Culley D."/>
            <person name="Daum C."/>
            <person name="Ezra D."/>
            <person name="Gonzalez J."/>
            <person name="Henrissat B."/>
            <person name="Kuo A."/>
            <person name="Liang C."/>
            <person name="Lipzen A."/>
            <person name="Lutzoni F."/>
            <person name="Magnuson J."/>
            <person name="Mondo S."/>
            <person name="Nolan M."/>
            <person name="Ohm R."/>
            <person name="Pangilinan J."/>
            <person name="Park H.-J."/>
            <person name="Ramirez L."/>
            <person name="Alfaro M."/>
            <person name="Sun H."/>
            <person name="Tritt A."/>
            <person name="Yoshinaga Y."/>
            <person name="Zwiers L.-H."/>
            <person name="Turgeon B."/>
            <person name="Goodwin S."/>
            <person name="Spatafora J."/>
            <person name="Crous P."/>
            <person name="Grigoriev I."/>
        </authorList>
    </citation>
    <scope>NUCLEOTIDE SEQUENCE</scope>
    <source>
        <strain evidence="2">CBS 130266</strain>
    </source>
</reference>
<dbReference type="PANTHER" id="PTHR38113:SF2">
    <property type="entry name" value="DUF2293 DOMAIN-CONTAINING PROTEIN"/>
    <property type="match status" value="1"/>
</dbReference>
<dbReference type="EMBL" id="MU007049">
    <property type="protein sequence ID" value="KAF2429186.1"/>
    <property type="molecule type" value="Genomic_DNA"/>
</dbReference>
<gene>
    <name evidence="2" type="ORF">EJ08DRAFT_591288</name>
</gene>
<evidence type="ECO:0000313" key="2">
    <source>
        <dbReference type="EMBL" id="KAF2429186.1"/>
    </source>
</evidence>
<evidence type="ECO:0000313" key="3">
    <source>
        <dbReference type="Proteomes" id="UP000800235"/>
    </source>
</evidence>
<accession>A0A9P4TXF2</accession>
<keyword evidence="3" id="KW-1185">Reference proteome</keyword>
<dbReference type="OrthoDB" id="5381833at2759"/>
<feature type="domain" description="DUF2293" evidence="1">
    <location>
        <begin position="109"/>
        <end position="197"/>
    </location>
</feature>
<evidence type="ECO:0000259" key="1">
    <source>
        <dbReference type="Pfam" id="PF10056"/>
    </source>
</evidence>
<dbReference type="Proteomes" id="UP000800235">
    <property type="component" value="Unassembled WGS sequence"/>
</dbReference>
<comment type="caution">
    <text evidence="2">The sequence shown here is derived from an EMBL/GenBank/DDBJ whole genome shotgun (WGS) entry which is preliminary data.</text>
</comment>
<dbReference type="PANTHER" id="PTHR38113">
    <property type="match status" value="1"/>
</dbReference>
<dbReference type="Pfam" id="PF10056">
    <property type="entry name" value="DUF2293"/>
    <property type="match status" value="1"/>
</dbReference>
<organism evidence="2 3">
    <name type="scientific">Tothia fuscella</name>
    <dbReference type="NCBI Taxonomy" id="1048955"/>
    <lineage>
        <taxon>Eukaryota</taxon>
        <taxon>Fungi</taxon>
        <taxon>Dikarya</taxon>
        <taxon>Ascomycota</taxon>
        <taxon>Pezizomycotina</taxon>
        <taxon>Dothideomycetes</taxon>
        <taxon>Pleosporomycetidae</taxon>
        <taxon>Venturiales</taxon>
        <taxon>Cylindrosympodiaceae</taxon>
        <taxon>Tothia</taxon>
    </lineage>
</organism>